<sequence length="241" mass="27429">MQSLILILYINLLTIVHMNCFLKIYYMVIALAIPSLIFAQSTEISDSIVVKSPIITDIQPIENYNIRLESNIQPEYIYHENSSVALPLKQPDIYDFSILHRNDLAFPFSLYNVSVQNPAEGYTIQGAYNRFDIGNVMSLDINIFASRYYNVFFYPNQYINGSTKLGITLKLHERVQLFGMGQISLREGINPKVPSSFGTANYYGAGIQFKVTNKIGFGIGVTNSFYKGEWTKQTFFTPVSY</sequence>
<evidence type="ECO:0000256" key="1">
    <source>
        <dbReference type="SAM" id="Phobius"/>
    </source>
</evidence>
<reference evidence="2 3" key="1">
    <citation type="journal article" date="2014" name="Genome Announc.">
        <title>Draft Genome Sequences of Three Strains of Bacteroides pyogenes Isolated from a Cat and Swine.</title>
        <authorList>
            <person name="Sakamoto M."/>
            <person name="Oshima K."/>
            <person name="Suda W."/>
            <person name="Kitamura K."/>
            <person name="Iida T."/>
            <person name="Hattori M."/>
            <person name="Ohkuma M."/>
        </authorList>
    </citation>
    <scope>NUCLEOTIDE SEQUENCE [LARGE SCALE GENOMIC DNA]</scope>
    <source>
        <strain evidence="2 3">JCM 6292</strain>
    </source>
</reference>
<dbReference type="EMBL" id="BAIQ01000044">
    <property type="protein sequence ID" value="GAE16819.1"/>
    <property type="molecule type" value="Genomic_DNA"/>
</dbReference>
<gene>
    <name evidence="2" type="ORF">JCM6292_3314</name>
</gene>
<accession>W4PCB0</accession>
<feature type="transmembrane region" description="Helical" evidence="1">
    <location>
        <begin position="6"/>
        <end position="26"/>
    </location>
</feature>
<keyword evidence="1" id="KW-0472">Membrane</keyword>
<dbReference type="AlphaFoldDB" id="W4PCB0"/>
<keyword evidence="1" id="KW-0812">Transmembrane</keyword>
<comment type="caution">
    <text evidence="2">The sequence shown here is derived from an EMBL/GenBank/DDBJ whole genome shotgun (WGS) entry which is preliminary data.</text>
</comment>
<name>W4PCB0_9BACE</name>
<organism evidence="2 3">
    <name type="scientific">Bacteroides pyogenes JCM 6292</name>
    <dbReference type="NCBI Taxonomy" id="1235809"/>
    <lineage>
        <taxon>Bacteria</taxon>
        <taxon>Pseudomonadati</taxon>
        <taxon>Bacteroidota</taxon>
        <taxon>Bacteroidia</taxon>
        <taxon>Bacteroidales</taxon>
        <taxon>Bacteroidaceae</taxon>
        <taxon>Bacteroides</taxon>
    </lineage>
</organism>
<keyword evidence="1" id="KW-1133">Transmembrane helix</keyword>
<protein>
    <submittedName>
        <fullName evidence="2">Uncharacterized protein</fullName>
    </submittedName>
</protein>
<proteinExistence type="predicted"/>
<evidence type="ECO:0000313" key="3">
    <source>
        <dbReference type="Proteomes" id="UP000018861"/>
    </source>
</evidence>
<evidence type="ECO:0000313" key="2">
    <source>
        <dbReference type="EMBL" id="GAE16819.1"/>
    </source>
</evidence>
<dbReference type="Proteomes" id="UP000018861">
    <property type="component" value="Unassembled WGS sequence"/>
</dbReference>